<dbReference type="PANTHER" id="PTHR35792">
    <property type="entry name" value="GENERAL STRESS PROTEIN"/>
    <property type="match status" value="1"/>
</dbReference>
<keyword evidence="1" id="KW-0175">Coiled coil</keyword>
<keyword evidence="2" id="KW-0812">Transmembrane</keyword>
<sequence length="117" mass="13080">MAKNTSFFTGLIVGGIVGGIATLLTTPSSGKELRANLQANRKRLDTTLQQLKNESIILKNQMKEAAIEGTQVVKEVSVDIKNAINQFKQEIEPHKIELQKEIDEVEKKIKQLEQTLH</sequence>
<accession>A0ABT9YW92</accession>
<dbReference type="Proteomes" id="UP001232245">
    <property type="component" value="Unassembled WGS sequence"/>
</dbReference>
<dbReference type="PANTHER" id="PTHR35792:SF3">
    <property type="entry name" value="IG HYPOTHETICAL 17707"/>
    <property type="match status" value="1"/>
</dbReference>
<dbReference type="RefSeq" id="WP_170944377.1">
    <property type="nucleotide sequence ID" value="NZ_CADEPK010000289.1"/>
</dbReference>
<evidence type="ECO:0000313" key="4">
    <source>
        <dbReference type="Proteomes" id="UP001232245"/>
    </source>
</evidence>
<evidence type="ECO:0000256" key="1">
    <source>
        <dbReference type="SAM" id="Coils"/>
    </source>
</evidence>
<dbReference type="Pfam" id="PF12732">
    <property type="entry name" value="YtxH"/>
    <property type="match status" value="1"/>
</dbReference>
<feature type="coiled-coil region" evidence="1">
    <location>
        <begin position="34"/>
        <end position="68"/>
    </location>
</feature>
<keyword evidence="2" id="KW-1133">Transmembrane helix</keyword>
<comment type="caution">
    <text evidence="3">The sequence shown here is derived from an EMBL/GenBank/DDBJ whole genome shotgun (WGS) entry which is preliminary data.</text>
</comment>
<gene>
    <name evidence="3" type="ORF">J2S02_000584</name>
</gene>
<protein>
    <submittedName>
        <fullName evidence="3">Gas vesicle protein</fullName>
    </submittedName>
</protein>
<feature type="transmembrane region" description="Helical" evidence="2">
    <location>
        <begin position="6"/>
        <end position="24"/>
    </location>
</feature>
<proteinExistence type="predicted"/>
<evidence type="ECO:0000256" key="2">
    <source>
        <dbReference type="SAM" id="Phobius"/>
    </source>
</evidence>
<dbReference type="EMBL" id="JAUSTZ010000001">
    <property type="protein sequence ID" value="MDQ0224262.1"/>
    <property type="molecule type" value="Genomic_DNA"/>
</dbReference>
<keyword evidence="2" id="KW-0472">Membrane</keyword>
<name>A0ABT9YW92_9BACI</name>
<dbReference type="InterPro" id="IPR052928">
    <property type="entry name" value="Desiccation-related_membrane"/>
</dbReference>
<reference evidence="3 4" key="1">
    <citation type="submission" date="2023-07" db="EMBL/GenBank/DDBJ databases">
        <title>Genomic Encyclopedia of Type Strains, Phase IV (KMG-IV): sequencing the most valuable type-strain genomes for metagenomic binning, comparative biology and taxonomic classification.</title>
        <authorList>
            <person name="Goeker M."/>
        </authorList>
    </citation>
    <scope>NUCLEOTIDE SEQUENCE [LARGE SCALE GENOMIC DNA]</scope>
    <source>
        <strain evidence="3 4">DSM 17723</strain>
    </source>
</reference>
<organism evidence="3 4">
    <name type="scientific">Metabacillus niabensis</name>
    <dbReference type="NCBI Taxonomy" id="324854"/>
    <lineage>
        <taxon>Bacteria</taxon>
        <taxon>Bacillati</taxon>
        <taxon>Bacillota</taxon>
        <taxon>Bacilli</taxon>
        <taxon>Bacillales</taxon>
        <taxon>Bacillaceae</taxon>
        <taxon>Metabacillus</taxon>
    </lineage>
</organism>
<keyword evidence="4" id="KW-1185">Reference proteome</keyword>
<evidence type="ECO:0000313" key="3">
    <source>
        <dbReference type="EMBL" id="MDQ0224262.1"/>
    </source>
</evidence>
<dbReference type="InterPro" id="IPR024623">
    <property type="entry name" value="YtxH"/>
</dbReference>